<sequence length="235" mass="26723">MILYFIFHFCINENNLSFIWRNLPDQTRKNNNKCITETANFLDAINKQKQGVVMIRNASNDITDYEATLANIPLSFNAIWQEQFIALKPLALQADPTEKKYFIKFKTDTSTNYHCNVITLGVGQSVQAEMELKGYYPKCNFLALDPVAEVNADLVEKKLNGTFVQRVITAEDSYTASIKAAIWNDGKNESSTDYTELSIGFFDFFQYYNAKQVIDLLIIDIEGSEFAILQLIAGC</sequence>
<dbReference type="Proteomes" id="UP000887560">
    <property type="component" value="Unplaced"/>
</dbReference>
<dbReference type="Pfam" id="PF05050">
    <property type="entry name" value="Methyltransf_21"/>
    <property type="match status" value="1"/>
</dbReference>
<accession>A0A915NIF9</accession>
<dbReference type="AlphaFoldDB" id="A0A915NIF9"/>
<evidence type="ECO:0000313" key="3">
    <source>
        <dbReference type="WBParaSite" id="scf7180000417518.g1356"/>
    </source>
</evidence>
<dbReference type="WBParaSite" id="scf7180000417518.g1356">
    <property type="protein sequence ID" value="scf7180000417518.g1356"/>
    <property type="gene ID" value="scf7180000417518.g1356"/>
</dbReference>
<feature type="domain" description="Methyltransferase FkbM" evidence="1">
    <location>
        <begin position="115"/>
        <end position="230"/>
    </location>
</feature>
<proteinExistence type="predicted"/>
<reference evidence="3" key="1">
    <citation type="submission" date="2022-11" db="UniProtKB">
        <authorList>
            <consortium name="WormBaseParasite"/>
        </authorList>
    </citation>
    <scope>IDENTIFICATION</scope>
</reference>
<dbReference type="PANTHER" id="PTHR22989:SF3">
    <property type="entry name" value="METHYLTRANSFERASE FKBM DOMAIN-CONTAINING PROTEIN"/>
    <property type="match status" value="1"/>
</dbReference>
<keyword evidence="2" id="KW-1185">Reference proteome</keyword>
<organism evidence="2 3">
    <name type="scientific">Meloidogyne floridensis</name>
    <dbReference type="NCBI Taxonomy" id="298350"/>
    <lineage>
        <taxon>Eukaryota</taxon>
        <taxon>Metazoa</taxon>
        <taxon>Ecdysozoa</taxon>
        <taxon>Nematoda</taxon>
        <taxon>Chromadorea</taxon>
        <taxon>Rhabditida</taxon>
        <taxon>Tylenchina</taxon>
        <taxon>Tylenchomorpha</taxon>
        <taxon>Tylenchoidea</taxon>
        <taxon>Meloidogynidae</taxon>
        <taxon>Meloidogyninae</taxon>
        <taxon>Meloidogyne</taxon>
    </lineage>
</organism>
<protein>
    <submittedName>
        <fullName evidence="3">Methyltransferase FkbM domain-containing protein</fullName>
    </submittedName>
</protein>
<name>A0A915NIF9_9BILA</name>
<dbReference type="InterPro" id="IPR006342">
    <property type="entry name" value="FkbM_mtfrase"/>
</dbReference>
<evidence type="ECO:0000313" key="2">
    <source>
        <dbReference type="Proteomes" id="UP000887560"/>
    </source>
</evidence>
<dbReference type="PANTHER" id="PTHR22989">
    <property type="entry name" value="UNCHARACTERIZED DUF13 C.ELEGANS"/>
    <property type="match status" value="1"/>
</dbReference>
<evidence type="ECO:0000259" key="1">
    <source>
        <dbReference type="Pfam" id="PF05050"/>
    </source>
</evidence>